<reference evidence="1 2" key="1">
    <citation type="journal article" date="2021" name="Hortic Res">
        <title>High-quality reference genome and annotation aids understanding of berry development for evergreen blueberry (Vaccinium darrowii).</title>
        <authorList>
            <person name="Yu J."/>
            <person name="Hulse-Kemp A.M."/>
            <person name="Babiker E."/>
            <person name="Staton M."/>
        </authorList>
    </citation>
    <scope>NUCLEOTIDE SEQUENCE [LARGE SCALE GENOMIC DNA]</scope>
    <source>
        <strain evidence="2">cv. NJ 8807/NJ 8810</strain>
        <tissue evidence="1">Young leaf</tissue>
    </source>
</reference>
<dbReference type="Proteomes" id="UP000828048">
    <property type="component" value="Chromosome 2"/>
</dbReference>
<protein>
    <submittedName>
        <fullName evidence="1">Uncharacterized protein</fullName>
    </submittedName>
</protein>
<proteinExistence type="predicted"/>
<sequence>MGVALVFLVALAAMIPTFQANIGEYDEYWQNKAKEAKKAAAETFNPNPEEVINHLNKHVSLSLTGTNGTRRNLGNDAGCLATNPIDRCWRCQPDWMQNRKKLADCALGFGHKAIGGKLGEFYVVTDNSDDSLTDPKPGTLRHAAIQPGPLWIIFGSSMNIKLQQELLMTSDKTIDARGFNVHIAHGSSITIQYVQNIIIHGLHIHDIVSGAGGMIIDSVGHVGVRTRSDGDGISIFGASNIWIDHVSLSNCADGIIDAIEGSTGITISNSHFTRHNEVMLFGASDAYSGDAILQITVAFNHFGQGLVQRMPRVRWGFVHVVNNDYTHWLMYAIGGSTHPTIISQGNRFIAPPNAFAKECSVSRLALNCSELIDCILVLVKVTKRDYAEQSEWMNWVWRSEGDVMLNGAFFVESGSPLDAAKLSSTQDMLPSKPGSLVPRLTRFTGPLDCKPNQPC</sequence>
<comment type="caution">
    <text evidence="1">The sequence shown here is derived from an EMBL/GenBank/DDBJ whole genome shotgun (WGS) entry which is preliminary data.</text>
</comment>
<evidence type="ECO:0000313" key="1">
    <source>
        <dbReference type="EMBL" id="KAH7833517.1"/>
    </source>
</evidence>
<accession>A0ACB7WYF1</accession>
<keyword evidence="2" id="KW-1185">Reference proteome</keyword>
<organism evidence="1 2">
    <name type="scientific">Vaccinium darrowii</name>
    <dbReference type="NCBI Taxonomy" id="229202"/>
    <lineage>
        <taxon>Eukaryota</taxon>
        <taxon>Viridiplantae</taxon>
        <taxon>Streptophyta</taxon>
        <taxon>Embryophyta</taxon>
        <taxon>Tracheophyta</taxon>
        <taxon>Spermatophyta</taxon>
        <taxon>Magnoliopsida</taxon>
        <taxon>eudicotyledons</taxon>
        <taxon>Gunneridae</taxon>
        <taxon>Pentapetalae</taxon>
        <taxon>asterids</taxon>
        <taxon>Ericales</taxon>
        <taxon>Ericaceae</taxon>
        <taxon>Vaccinioideae</taxon>
        <taxon>Vaccinieae</taxon>
        <taxon>Vaccinium</taxon>
    </lineage>
</organism>
<name>A0ACB7WYF1_9ERIC</name>
<evidence type="ECO:0000313" key="2">
    <source>
        <dbReference type="Proteomes" id="UP000828048"/>
    </source>
</evidence>
<dbReference type="EMBL" id="CM037152">
    <property type="protein sequence ID" value="KAH7833517.1"/>
    <property type="molecule type" value="Genomic_DNA"/>
</dbReference>
<gene>
    <name evidence="1" type="ORF">Vadar_007088</name>
</gene>